<dbReference type="PANTHER" id="PTHR45629:SF7">
    <property type="entry name" value="DNA EXCISION REPAIR PROTEIN ERCC-6-RELATED"/>
    <property type="match status" value="1"/>
</dbReference>
<gene>
    <name evidence="3" type="ORF">PGLA2088_LOCUS25311</name>
</gene>
<dbReference type="AlphaFoldDB" id="A0A813JQP1"/>
<dbReference type="Pfam" id="PF00271">
    <property type="entry name" value="Helicase_C"/>
    <property type="match status" value="1"/>
</dbReference>
<dbReference type="InterPro" id="IPR049730">
    <property type="entry name" value="SNF2/RAD54-like_C"/>
</dbReference>
<dbReference type="EMBL" id="CAJNNW010026692">
    <property type="protein sequence ID" value="CAE8687110.1"/>
    <property type="molecule type" value="Genomic_DNA"/>
</dbReference>
<dbReference type="CDD" id="cd18793">
    <property type="entry name" value="SF2_C_SNF"/>
    <property type="match status" value="1"/>
</dbReference>
<dbReference type="GO" id="GO:0016787">
    <property type="term" value="F:hydrolase activity"/>
    <property type="evidence" value="ECO:0007669"/>
    <property type="project" value="UniProtKB-KW"/>
</dbReference>
<dbReference type="GO" id="GO:0015616">
    <property type="term" value="F:DNA translocase activity"/>
    <property type="evidence" value="ECO:0007669"/>
    <property type="project" value="TreeGrafter"/>
</dbReference>
<keyword evidence="1" id="KW-0378">Hydrolase</keyword>
<dbReference type="Proteomes" id="UP000626109">
    <property type="component" value="Unassembled WGS sequence"/>
</dbReference>
<accession>A0A813JQP1</accession>
<dbReference type="Gene3D" id="3.40.50.300">
    <property type="entry name" value="P-loop containing nucleotide triphosphate hydrolases"/>
    <property type="match status" value="1"/>
</dbReference>
<proteinExistence type="predicted"/>
<evidence type="ECO:0000256" key="1">
    <source>
        <dbReference type="ARBA" id="ARBA00022801"/>
    </source>
</evidence>
<dbReference type="PANTHER" id="PTHR45629">
    <property type="entry name" value="SNF2/RAD54 FAMILY MEMBER"/>
    <property type="match status" value="1"/>
</dbReference>
<sequence length="105" mass="11479">MLLTTSVGGVGLNLTSADRVILVDPAWNPATDAQAVDRAFRIGQTKEVRVYRLIMNGLIEDKMFRLQVFKMGLTRTALESGQQQTYFSAPPAECCRPVVCGSESA</sequence>
<name>A0A813JQP1_POLGL</name>
<dbReference type="InterPro" id="IPR050496">
    <property type="entry name" value="SNF2_RAD54_helicase_repair"/>
</dbReference>
<evidence type="ECO:0000259" key="2">
    <source>
        <dbReference type="PROSITE" id="PS51194"/>
    </source>
</evidence>
<dbReference type="InterPro" id="IPR001650">
    <property type="entry name" value="Helicase_C-like"/>
</dbReference>
<organism evidence="3 4">
    <name type="scientific">Polarella glacialis</name>
    <name type="common">Dinoflagellate</name>
    <dbReference type="NCBI Taxonomy" id="89957"/>
    <lineage>
        <taxon>Eukaryota</taxon>
        <taxon>Sar</taxon>
        <taxon>Alveolata</taxon>
        <taxon>Dinophyceae</taxon>
        <taxon>Suessiales</taxon>
        <taxon>Suessiaceae</taxon>
        <taxon>Polarella</taxon>
    </lineage>
</organism>
<evidence type="ECO:0000313" key="4">
    <source>
        <dbReference type="Proteomes" id="UP000626109"/>
    </source>
</evidence>
<reference evidence="3" key="1">
    <citation type="submission" date="2021-02" db="EMBL/GenBank/DDBJ databases">
        <authorList>
            <person name="Dougan E. K."/>
            <person name="Rhodes N."/>
            <person name="Thang M."/>
            <person name="Chan C."/>
        </authorList>
    </citation>
    <scope>NUCLEOTIDE SEQUENCE</scope>
</reference>
<protein>
    <recommendedName>
        <fullName evidence="2">Helicase C-terminal domain-containing protein</fullName>
    </recommendedName>
</protein>
<dbReference type="SUPFAM" id="SSF52540">
    <property type="entry name" value="P-loop containing nucleoside triphosphate hydrolases"/>
    <property type="match status" value="1"/>
</dbReference>
<comment type="caution">
    <text evidence="3">The sequence shown here is derived from an EMBL/GenBank/DDBJ whole genome shotgun (WGS) entry which is preliminary data.</text>
</comment>
<dbReference type="PROSITE" id="PS51194">
    <property type="entry name" value="HELICASE_CTER"/>
    <property type="match status" value="1"/>
</dbReference>
<feature type="domain" description="Helicase C-terminal" evidence="2">
    <location>
        <begin position="1"/>
        <end position="89"/>
    </location>
</feature>
<dbReference type="InterPro" id="IPR027417">
    <property type="entry name" value="P-loop_NTPase"/>
</dbReference>
<evidence type="ECO:0000313" key="3">
    <source>
        <dbReference type="EMBL" id="CAE8687110.1"/>
    </source>
</evidence>